<sequence length="202" mass="23790">MDVIKDQIINKSIELFTQIGVKVVTMDMISKDLCMSKKTLYEHFSGKEDLIKNTFSKCISTTIQDLENKIKNCPNIIQQKFIILEDNNYFIFLKENQTLFQLKNFYPDIYIEMITLQNNLLKSLIKNNIILGIEEGLYRPKINKKLTVEYFYLFEKIIAIDDNLSKVHLNDNLVKKYFIELLIRSIATKKGIKELEKYVSKN</sequence>
<gene>
    <name evidence="4" type="ORF">Ga0061079_101263</name>
</gene>
<keyword evidence="1 2" id="KW-0238">DNA-binding</keyword>
<dbReference type="InterPro" id="IPR009057">
    <property type="entry name" value="Homeodomain-like_sf"/>
</dbReference>
<accession>A0A0X3AM88</accession>
<dbReference type="InterPro" id="IPR001647">
    <property type="entry name" value="HTH_TetR"/>
</dbReference>
<reference evidence="4 5" key="1">
    <citation type="submission" date="2016-01" db="EMBL/GenBank/DDBJ databases">
        <authorList>
            <person name="McClelland M."/>
            <person name="Jain A."/>
            <person name="Saraogi P."/>
            <person name="Mendelson R."/>
            <person name="Westerman R."/>
            <person name="SanMiguel P."/>
            <person name="Csonka L."/>
        </authorList>
    </citation>
    <scope>NUCLEOTIDE SEQUENCE [LARGE SCALE GENOMIC DNA]</scope>
    <source>
        <strain evidence="4 5">R-53146</strain>
    </source>
</reference>
<dbReference type="PROSITE" id="PS50977">
    <property type="entry name" value="HTH_TETR_2"/>
    <property type="match status" value="1"/>
</dbReference>
<evidence type="ECO:0000256" key="1">
    <source>
        <dbReference type="ARBA" id="ARBA00023125"/>
    </source>
</evidence>
<evidence type="ECO:0000313" key="5">
    <source>
        <dbReference type="Proteomes" id="UP000182761"/>
    </source>
</evidence>
<dbReference type="STRING" id="1586267.GCA_001418685_00264"/>
<dbReference type="SUPFAM" id="SSF46689">
    <property type="entry name" value="Homeodomain-like"/>
    <property type="match status" value="1"/>
</dbReference>
<name>A0A0X3AM88_9FLAO</name>
<dbReference type="RefSeq" id="WP_055424668.1">
    <property type="nucleotide sequence ID" value="NZ_FCOR01000001.1"/>
</dbReference>
<protein>
    <submittedName>
        <fullName evidence="4">Transcriptional regulator, TetR family</fullName>
    </submittedName>
</protein>
<keyword evidence="5" id="KW-1185">Reference proteome</keyword>
<proteinExistence type="predicted"/>
<evidence type="ECO:0000259" key="3">
    <source>
        <dbReference type="PROSITE" id="PS50977"/>
    </source>
</evidence>
<feature type="domain" description="HTH tetR-type" evidence="3">
    <location>
        <begin position="2"/>
        <end position="62"/>
    </location>
</feature>
<dbReference type="OrthoDB" id="881297at2"/>
<evidence type="ECO:0000313" key="4">
    <source>
        <dbReference type="EMBL" id="CVK15444.1"/>
    </source>
</evidence>
<dbReference type="PRINTS" id="PR00455">
    <property type="entry name" value="HTHTETR"/>
</dbReference>
<dbReference type="EMBL" id="FCOR01000001">
    <property type="protein sequence ID" value="CVK15444.1"/>
    <property type="molecule type" value="Genomic_DNA"/>
</dbReference>
<dbReference type="Gene3D" id="1.10.357.10">
    <property type="entry name" value="Tetracycline Repressor, domain 2"/>
    <property type="match status" value="1"/>
</dbReference>
<dbReference type="Pfam" id="PF00440">
    <property type="entry name" value="TetR_N"/>
    <property type="match status" value="1"/>
</dbReference>
<dbReference type="GO" id="GO:0003677">
    <property type="term" value="F:DNA binding"/>
    <property type="evidence" value="ECO:0007669"/>
    <property type="project" value="UniProtKB-UniRule"/>
</dbReference>
<organism evidence="4 5">
    <name type="scientific">Apibacter mensalis</name>
    <dbReference type="NCBI Taxonomy" id="1586267"/>
    <lineage>
        <taxon>Bacteria</taxon>
        <taxon>Pseudomonadati</taxon>
        <taxon>Bacteroidota</taxon>
        <taxon>Flavobacteriia</taxon>
        <taxon>Flavobacteriales</taxon>
        <taxon>Weeksellaceae</taxon>
        <taxon>Apibacter</taxon>
    </lineage>
</organism>
<feature type="DNA-binding region" description="H-T-H motif" evidence="2">
    <location>
        <begin position="25"/>
        <end position="44"/>
    </location>
</feature>
<dbReference type="AlphaFoldDB" id="A0A0X3AM88"/>
<dbReference type="Proteomes" id="UP000182761">
    <property type="component" value="Unassembled WGS sequence"/>
</dbReference>
<evidence type="ECO:0000256" key="2">
    <source>
        <dbReference type="PROSITE-ProRule" id="PRU00335"/>
    </source>
</evidence>